<dbReference type="Pfam" id="PF13174">
    <property type="entry name" value="TPR_6"/>
    <property type="match status" value="1"/>
</dbReference>
<accession>A0A0L1JTP8</accession>
<feature type="signal peptide" evidence="1">
    <location>
        <begin position="1"/>
        <end position="18"/>
    </location>
</feature>
<organism evidence="2 3">
    <name type="scientific">Pseudaestuariivita atlantica</name>
    <dbReference type="NCBI Taxonomy" id="1317121"/>
    <lineage>
        <taxon>Bacteria</taxon>
        <taxon>Pseudomonadati</taxon>
        <taxon>Pseudomonadota</taxon>
        <taxon>Alphaproteobacteria</taxon>
        <taxon>Rhodobacterales</taxon>
        <taxon>Paracoccaceae</taxon>
        <taxon>Pseudaestuariivita</taxon>
    </lineage>
</organism>
<dbReference type="STRING" id="1317121.ATO11_05205"/>
<dbReference type="AlphaFoldDB" id="A0A0L1JTP8"/>
<dbReference type="OrthoDB" id="9763909at2"/>
<keyword evidence="1" id="KW-0175">Coiled coil</keyword>
<keyword evidence="1" id="KW-0132">Cell division</keyword>
<dbReference type="InterPro" id="IPR011990">
    <property type="entry name" value="TPR-like_helical_dom_sf"/>
</dbReference>
<dbReference type="Proteomes" id="UP000036938">
    <property type="component" value="Unassembled WGS sequence"/>
</dbReference>
<sequence length="269" mass="28678" precursor="true">MRFILVVVLALAGAPSFAQDQTLADIRQQLTMLAVEIQKLKRELSTTGVQDVTVQGSVLDRLDALEVEMQRLTAKTEQLEFRIGRVVKDGTNRIGDLEFRLVELEGGDVSQLGETSTLGGADLAAVAPEAPQPVQVPDGTQLAVGEKRDFDAALSSLEAGRFAQAADAFRAFRQAYPGSPFEPQALMGLGKALDGQGDTRSAARAWLDSYSGYPQSPVAAEALFRVGEALGRLDKPREACVTLGEVAVRFPGDPFVTEAEAARTALGCS</sequence>
<dbReference type="RefSeq" id="WP_050529774.1">
    <property type="nucleotide sequence ID" value="NZ_AQQZ01000002.1"/>
</dbReference>
<name>A0A0L1JTP8_9RHOB</name>
<dbReference type="InterPro" id="IPR019734">
    <property type="entry name" value="TPR_rpt"/>
</dbReference>
<proteinExistence type="inferred from homology"/>
<dbReference type="InterPro" id="IPR014162">
    <property type="entry name" value="CpoB_C"/>
</dbReference>
<dbReference type="GO" id="GO:0030288">
    <property type="term" value="C:outer membrane-bounded periplasmic space"/>
    <property type="evidence" value="ECO:0007669"/>
    <property type="project" value="UniProtKB-UniRule"/>
</dbReference>
<dbReference type="GO" id="GO:0043093">
    <property type="term" value="P:FtsZ-dependent cytokinesis"/>
    <property type="evidence" value="ECO:0007669"/>
    <property type="project" value="UniProtKB-UniRule"/>
</dbReference>
<evidence type="ECO:0000256" key="1">
    <source>
        <dbReference type="HAMAP-Rule" id="MF_02066"/>
    </source>
</evidence>
<dbReference type="InterPro" id="IPR034706">
    <property type="entry name" value="CpoB"/>
</dbReference>
<reference evidence="2 3" key="1">
    <citation type="journal article" date="2015" name="Int. J. Syst. Evol. Microbiol.">
        <title>Aestuariivita atlantica sp. nov., isolated from deep sea sediment of the Atlantic Ocean.</title>
        <authorList>
            <person name="Li G."/>
            <person name="Lai Q."/>
            <person name="Du Y."/>
            <person name="Liu X."/>
            <person name="Sun F."/>
            <person name="Shao Z."/>
        </authorList>
    </citation>
    <scope>NUCLEOTIDE SEQUENCE [LARGE SCALE GENOMIC DNA]</scope>
    <source>
        <strain evidence="2 3">22II-S11-z3</strain>
    </source>
</reference>
<dbReference type="Pfam" id="PF13432">
    <property type="entry name" value="TPR_16"/>
    <property type="match status" value="1"/>
</dbReference>
<evidence type="ECO:0000313" key="2">
    <source>
        <dbReference type="EMBL" id="KNG94788.1"/>
    </source>
</evidence>
<dbReference type="SUPFAM" id="SSF48452">
    <property type="entry name" value="TPR-like"/>
    <property type="match status" value="1"/>
</dbReference>
<evidence type="ECO:0000313" key="3">
    <source>
        <dbReference type="Proteomes" id="UP000036938"/>
    </source>
</evidence>
<keyword evidence="1" id="KW-0574">Periplasm</keyword>
<feature type="chain" id="PRO_5009984199" description="Cell division coordinator CpoB" evidence="1">
    <location>
        <begin position="19"/>
        <end position="269"/>
    </location>
</feature>
<dbReference type="HAMAP" id="MF_02066">
    <property type="entry name" value="CpoB"/>
    <property type="match status" value="1"/>
</dbReference>
<dbReference type="NCBIfam" id="TIGR02795">
    <property type="entry name" value="tol_pal_ybgF"/>
    <property type="match status" value="1"/>
</dbReference>
<comment type="function">
    <text evidence="1">Mediates coordination of peptidoglycan synthesis and outer membrane constriction during cell division.</text>
</comment>
<comment type="subcellular location">
    <subcellularLocation>
        <location evidence="1">Periplasm</location>
    </subcellularLocation>
</comment>
<keyword evidence="3" id="KW-1185">Reference proteome</keyword>
<comment type="similarity">
    <text evidence="1">Belongs to the CpoB family.</text>
</comment>
<comment type="caution">
    <text evidence="2">The sequence shown here is derived from an EMBL/GenBank/DDBJ whole genome shotgun (WGS) entry which is preliminary data.</text>
</comment>
<dbReference type="EMBL" id="AQQZ01000002">
    <property type="protein sequence ID" value="KNG94788.1"/>
    <property type="molecule type" value="Genomic_DNA"/>
</dbReference>
<dbReference type="PATRIC" id="fig|1317121.7.peg.1418"/>
<keyword evidence="1" id="KW-0131">Cell cycle</keyword>
<protein>
    <recommendedName>
        <fullName evidence="1">Cell division coordinator CpoB</fullName>
    </recommendedName>
</protein>
<keyword evidence="1" id="KW-0732">Signal</keyword>
<gene>
    <name evidence="1" type="primary">cpoB</name>
    <name evidence="2" type="ORF">ATO11_05205</name>
</gene>
<dbReference type="Gene3D" id="1.25.40.10">
    <property type="entry name" value="Tetratricopeptide repeat domain"/>
    <property type="match status" value="1"/>
</dbReference>
<feature type="coiled-coil region" evidence="1">
    <location>
        <begin position="23"/>
        <end position="82"/>
    </location>
</feature>